<evidence type="ECO:0000256" key="1">
    <source>
        <dbReference type="ARBA" id="ARBA00004225"/>
    </source>
</evidence>
<dbReference type="Proteomes" id="UP000654370">
    <property type="component" value="Unassembled WGS sequence"/>
</dbReference>
<feature type="repeat" description="Solcar" evidence="9">
    <location>
        <begin position="217"/>
        <end position="301"/>
    </location>
</feature>
<name>A0A8H7PKG8_MORIS</name>
<dbReference type="GO" id="GO:0022857">
    <property type="term" value="F:transmembrane transporter activity"/>
    <property type="evidence" value="ECO:0007669"/>
    <property type="project" value="TreeGrafter"/>
</dbReference>
<keyword evidence="7" id="KW-0496">Mitochondrion</keyword>
<comment type="subcellular location">
    <subcellularLocation>
        <location evidence="1">Mitochondrion membrane</location>
        <topology evidence="1">Multi-pass membrane protein</topology>
    </subcellularLocation>
</comment>
<dbReference type="InterPro" id="IPR002067">
    <property type="entry name" value="MCP"/>
</dbReference>
<feature type="repeat" description="Solcar" evidence="9">
    <location>
        <begin position="1"/>
        <end position="87"/>
    </location>
</feature>
<evidence type="ECO:0000313" key="12">
    <source>
        <dbReference type="EMBL" id="KAG2175653.1"/>
    </source>
</evidence>
<keyword evidence="3 10" id="KW-0813">Transport</keyword>
<evidence type="ECO:0000256" key="11">
    <source>
        <dbReference type="SAM" id="Phobius"/>
    </source>
</evidence>
<comment type="similarity">
    <text evidence="2 10">Belongs to the mitochondrial carrier (TC 2.A.29) family.</text>
</comment>
<feature type="repeat" description="Solcar" evidence="9">
    <location>
        <begin position="103"/>
        <end position="200"/>
    </location>
</feature>
<protein>
    <recommendedName>
        <fullName evidence="14">Mitochondrial carrier</fullName>
    </recommendedName>
</protein>
<evidence type="ECO:0000256" key="3">
    <source>
        <dbReference type="ARBA" id="ARBA00022448"/>
    </source>
</evidence>
<sequence length="318" mass="34716">MSTWAHFYAGTIAGLAGLSVGHPFDTVKVRLQSRELAARYNGTWNCLVTIVKQEKFLGLYKGMTSPAAGVAAINALVFGAYGYFIEFQQRHSILPSKHDATQPSLSNVFIAGMAAGTVTSFVTGPMELVKIQLQNQTHITTNINRASPAAIPKFTGPIDCLMKIYRRGGIRACYAGLTPTVLREISFGPYFVTFEVISRLLRSLQPGPNHHGADEDLTGWQVVLAGGSAGIMAWCSTYAADVLKTRIQSEPTRYRGVIDCARQCYREEGWRIFFRGLNATIVRAFPSNAATFVAYTWTMKLFAPVSVTAAAASVTLQE</sequence>
<evidence type="ECO:0000256" key="6">
    <source>
        <dbReference type="ARBA" id="ARBA00022989"/>
    </source>
</evidence>
<dbReference type="Pfam" id="PF00153">
    <property type="entry name" value="Mito_carr"/>
    <property type="match status" value="3"/>
</dbReference>
<keyword evidence="6 11" id="KW-1133">Transmembrane helix</keyword>
<dbReference type="OrthoDB" id="14252at2759"/>
<dbReference type="InterPro" id="IPR050567">
    <property type="entry name" value="Mitochondrial_Carrier"/>
</dbReference>
<dbReference type="GO" id="GO:0031966">
    <property type="term" value="C:mitochondrial membrane"/>
    <property type="evidence" value="ECO:0007669"/>
    <property type="project" value="UniProtKB-SubCell"/>
</dbReference>
<evidence type="ECO:0000256" key="7">
    <source>
        <dbReference type="ARBA" id="ARBA00023128"/>
    </source>
</evidence>
<dbReference type="PRINTS" id="PR00926">
    <property type="entry name" value="MITOCARRIER"/>
</dbReference>
<keyword evidence="4 9" id="KW-0812">Transmembrane</keyword>
<keyword evidence="5" id="KW-0677">Repeat</keyword>
<evidence type="ECO:0000256" key="9">
    <source>
        <dbReference type="PROSITE-ProRule" id="PRU00282"/>
    </source>
</evidence>
<evidence type="ECO:0000256" key="10">
    <source>
        <dbReference type="RuleBase" id="RU000488"/>
    </source>
</evidence>
<proteinExistence type="inferred from homology"/>
<evidence type="ECO:0000313" key="13">
    <source>
        <dbReference type="Proteomes" id="UP000654370"/>
    </source>
</evidence>
<dbReference type="InterPro" id="IPR023395">
    <property type="entry name" value="MCP_dom_sf"/>
</dbReference>
<dbReference type="AlphaFoldDB" id="A0A8H7PKG8"/>
<evidence type="ECO:0000256" key="8">
    <source>
        <dbReference type="ARBA" id="ARBA00023136"/>
    </source>
</evidence>
<evidence type="ECO:0000256" key="5">
    <source>
        <dbReference type="ARBA" id="ARBA00022737"/>
    </source>
</evidence>
<feature type="transmembrane region" description="Helical" evidence="11">
    <location>
        <begin position="105"/>
        <end position="124"/>
    </location>
</feature>
<dbReference type="PANTHER" id="PTHR45624:SF10">
    <property type="entry name" value="SLC (SOLUTE CARRIER) HOMOLOG"/>
    <property type="match status" value="1"/>
</dbReference>
<evidence type="ECO:0008006" key="14">
    <source>
        <dbReference type="Google" id="ProtNLM"/>
    </source>
</evidence>
<organism evidence="12 13">
    <name type="scientific">Mortierella isabellina</name>
    <name type="common">Filamentous fungus</name>
    <name type="synonym">Umbelopsis isabellina</name>
    <dbReference type="NCBI Taxonomy" id="91625"/>
    <lineage>
        <taxon>Eukaryota</taxon>
        <taxon>Fungi</taxon>
        <taxon>Fungi incertae sedis</taxon>
        <taxon>Mucoromycota</taxon>
        <taxon>Mucoromycotina</taxon>
        <taxon>Umbelopsidomycetes</taxon>
        <taxon>Umbelopsidales</taxon>
        <taxon>Umbelopsidaceae</taxon>
        <taxon>Umbelopsis</taxon>
    </lineage>
</organism>
<dbReference type="PROSITE" id="PS50920">
    <property type="entry name" value="SOLCAR"/>
    <property type="match status" value="3"/>
</dbReference>
<dbReference type="Gene3D" id="1.50.40.10">
    <property type="entry name" value="Mitochondrial carrier domain"/>
    <property type="match status" value="1"/>
</dbReference>
<accession>A0A8H7PKG8</accession>
<keyword evidence="8 9" id="KW-0472">Membrane</keyword>
<dbReference type="PANTHER" id="PTHR45624">
    <property type="entry name" value="MITOCHONDRIAL BASIC AMINO ACIDS TRANSPORTER-RELATED"/>
    <property type="match status" value="1"/>
</dbReference>
<reference evidence="12" key="1">
    <citation type="submission" date="2020-12" db="EMBL/GenBank/DDBJ databases">
        <title>Metabolic potential, ecology and presence of endohyphal bacteria is reflected in genomic diversity of Mucoromycotina.</title>
        <authorList>
            <person name="Muszewska A."/>
            <person name="Okrasinska A."/>
            <person name="Steczkiewicz K."/>
            <person name="Drgas O."/>
            <person name="Orlowska M."/>
            <person name="Perlinska-Lenart U."/>
            <person name="Aleksandrzak-Piekarczyk T."/>
            <person name="Szatraj K."/>
            <person name="Zielenkiewicz U."/>
            <person name="Pilsyk S."/>
            <person name="Malc E."/>
            <person name="Mieczkowski P."/>
            <person name="Kruszewska J.S."/>
            <person name="Biernat P."/>
            <person name="Pawlowska J."/>
        </authorList>
    </citation>
    <scope>NUCLEOTIDE SEQUENCE</scope>
    <source>
        <strain evidence="12">WA0000067209</strain>
    </source>
</reference>
<feature type="transmembrane region" description="Helical" evidence="11">
    <location>
        <begin position="6"/>
        <end position="24"/>
    </location>
</feature>
<gene>
    <name evidence="12" type="ORF">INT43_001300</name>
</gene>
<dbReference type="EMBL" id="JAEPQZ010000011">
    <property type="protein sequence ID" value="KAG2175653.1"/>
    <property type="molecule type" value="Genomic_DNA"/>
</dbReference>
<dbReference type="InterPro" id="IPR018108">
    <property type="entry name" value="MCP_transmembrane"/>
</dbReference>
<feature type="transmembrane region" description="Helical" evidence="11">
    <location>
        <begin position="67"/>
        <end position="85"/>
    </location>
</feature>
<keyword evidence="13" id="KW-1185">Reference proteome</keyword>
<dbReference type="SUPFAM" id="SSF103506">
    <property type="entry name" value="Mitochondrial carrier"/>
    <property type="match status" value="1"/>
</dbReference>
<evidence type="ECO:0000256" key="2">
    <source>
        <dbReference type="ARBA" id="ARBA00006375"/>
    </source>
</evidence>
<evidence type="ECO:0000256" key="4">
    <source>
        <dbReference type="ARBA" id="ARBA00022692"/>
    </source>
</evidence>
<comment type="caution">
    <text evidence="12">The sequence shown here is derived from an EMBL/GenBank/DDBJ whole genome shotgun (WGS) entry which is preliminary data.</text>
</comment>